<gene>
    <name evidence="1" type="primary">Cy95</name>
</gene>
<proteinExistence type="predicted"/>
<reference evidence="1 2" key="1">
    <citation type="journal article" date="2016" name="BMC Genomics">
        <title>A novel strain of cynomolgus macaque cytomegalovirus: implications for host-virus co-evolution.</title>
        <authorList>
            <person name="Russell J.N."/>
            <person name="Marsh A.K."/>
            <person name="Willer D.O."/>
            <person name="Ambagala A.P."/>
            <person name="Dzamba M."/>
            <person name="Chan J.K."/>
            <person name="Pilon R."/>
            <person name="Fournier J."/>
            <person name="Brudno M."/>
            <person name="Antony J.M."/>
            <person name="Sandstrom P."/>
            <person name="Evans B.J."/>
            <person name="MacDonald K.S."/>
        </authorList>
    </citation>
    <scope>NUCLEOTIDE SEQUENCE [LARGE SCALE GENOMIC DNA]</scope>
    <source>
        <strain evidence="1">Mauritius</strain>
    </source>
</reference>
<name>A0A0K1H0R0_9BETA</name>
<dbReference type="EMBL" id="KP796148">
    <property type="protein sequence ID" value="AKT72859.1"/>
    <property type="molecule type" value="Genomic_DNA"/>
</dbReference>
<organism evidence="1 2">
    <name type="scientific">Cynomolgus macaque cytomegalovirus strain Mauritius</name>
    <dbReference type="NCBI Taxonomy" id="1690255"/>
    <lineage>
        <taxon>Viruses</taxon>
        <taxon>Duplodnaviria</taxon>
        <taxon>Heunggongvirae</taxon>
        <taxon>Peploviricota</taxon>
        <taxon>Herviviricetes</taxon>
        <taxon>Herpesvirales</taxon>
        <taxon>Orthoherpesviridae</taxon>
        <taxon>Betaherpesvirinae</taxon>
        <taxon>Cytomegalovirus</taxon>
        <taxon>Cytomegalovirus macacinebeta3</taxon>
    </lineage>
</organism>
<evidence type="ECO:0000313" key="1">
    <source>
        <dbReference type="EMBL" id="AKT72859.1"/>
    </source>
</evidence>
<evidence type="ECO:0000313" key="2">
    <source>
        <dbReference type="Proteomes" id="UP000118435"/>
    </source>
</evidence>
<dbReference type="Proteomes" id="UP000118435">
    <property type="component" value="Segment"/>
</dbReference>
<sequence>MALEKEHTYAKARWMGFSNTSGGRFWSSRAVSRVHSSIIWLGFLTKFLSVWQLFDHSWPLSRMQAKSRLLSLLNMSCRSPATVAMYGSYGLTGRPCTKWYFM</sequence>
<protein>
    <submittedName>
        <fullName evidence="1">Uncharacterized protein</fullName>
    </submittedName>
</protein>
<accession>A0A0K1H0R0</accession>